<sequence>MTGNMISLAERIVFSDKFRPLYAEGMAMVEEAARYLDGAGRIESRNLSRVAASLYATESMRLTTRLMQIASWLLLQRAMRNGEMSRQQVTAEKAKVRLDTPSAGQAAPGWSELPQAFVDLVERSLRLEERIRHMDCEVRNPQRQLATDRHGNPVSQQIVLLRTAFGVA</sequence>
<gene>
    <name evidence="1" type="ORF">ACFO1V_00195</name>
</gene>
<evidence type="ECO:0000313" key="2">
    <source>
        <dbReference type="Proteomes" id="UP001596042"/>
    </source>
</evidence>
<dbReference type="RefSeq" id="WP_374830005.1">
    <property type="nucleotide sequence ID" value="NZ_JBHEEZ010000002.1"/>
</dbReference>
<dbReference type="Proteomes" id="UP001596042">
    <property type="component" value="Unassembled WGS sequence"/>
</dbReference>
<dbReference type="InterPro" id="IPR038301">
    <property type="entry name" value="AraC-like_sf"/>
</dbReference>
<dbReference type="InterPro" id="IPR010848">
    <property type="entry name" value="DUF1465"/>
</dbReference>
<dbReference type="Gene3D" id="1.10.8.930">
    <property type="entry name" value="Protein of unknown function DUF1465"/>
    <property type="match status" value="1"/>
</dbReference>
<dbReference type="Pfam" id="PF07323">
    <property type="entry name" value="DUF1465"/>
    <property type="match status" value="1"/>
</dbReference>
<reference evidence="2" key="1">
    <citation type="journal article" date="2019" name="Int. J. Syst. Evol. Microbiol.">
        <title>The Global Catalogue of Microorganisms (GCM) 10K type strain sequencing project: providing services to taxonomists for standard genome sequencing and annotation.</title>
        <authorList>
            <consortium name="The Broad Institute Genomics Platform"/>
            <consortium name="The Broad Institute Genome Sequencing Center for Infectious Disease"/>
            <person name="Wu L."/>
            <person name="Ma J."/>
        </authorList>
    </citation>
    <scope>NUCLEOTIDE SEQUENCE [LARGE SCALE GENOMIC DNA]</scope>
    <source>
        <strain evidence="2">CGMCC 1.15731</strain>
    </source>
</reference>
<accession>A0ABV9H1I6</accession>
<proteinExistence type="predicted"/>
<keyword evidence="2" id="KW-1185">Reference proteome</keyword>
<evidence type="ECO:0000313" key="1">
    <source>
        <dbReference type="EMBL" id="MFC4623664.1"/>
    </source>
</evidence>
<name>A0ABV9H1I6_9HYPH</name>
<organism evidence="1 2">
    <name type="scientific">Daeguia caeni</name>
    <dbReference type="NCBI Taxonomy" id="439612"/>
    <lineage>
        <taxon>Bacteria</taxon>
        <taxon>Pseudomonadati</taxon>
        <taxon>Pseudomonadota</taxon>
        <taxon>Alphaproteobacteria</taxon>
        <taxon>Hyphomicrobiales</taxon>
        <taxon>Brucellaceae</taxon>
        <taxon>Daeguia</taxon>
    </lineage>
</organism>
<protein>
    <submittedName>
        <fullName evidence="1">DUF1465 family protein</fullName>
    </submittedName>
</protein>
<dbReference type="EMBL" id="JBHSEL010000001">
    <property type="protein sequence ID" value="MFC4623664.1"/>
    <property type="molecule type" value="Genomic_DNA"/>
</dbReference>
<comment type="caution">
    <text evidence="1">The sequence shown here is derived from an EMBL/GenBank/DDBJ whole genome shotgun (WGS) entry which is preliminary data.</text>
</comment>